<feature type="region of interest" description="Disordered" evidence="1">
    <location>
        <begin position="21"/>
        <end position="43"/>
    </location>
</feature>
<accession>A0A9D4DCW8</accession>
<evidence type="ECO:0000256" key="1">
    <source>
        <dbReference type="SAM" id="MobiDB-lite"/>
    </source>
</evidence>
<evidence type="ECO:0000313" key="2">
    <source>
        <dbReference type="EMBL" id="KAH3741996.1"/>
    </source>
</evidence>
<gene>
    <name evidence="2" type="ORF">DPMN_048726</name>
</gene>
<sequence>MKFDEELLTKKKKLIHAEALTKQPMTPTRGPQPLWASGGSLTDTAPSVVRTWPARGGGKKISNLVSSSRRRGAKCSGVGVGNN</sequence>
<organism evidence="2 3">
    <name type="scientific">Dreissena polymorpha</name>
    <name type="common">Zebra mussel</name>
    <name type="synonym">Mytilus polymorpha</name>
    <dbReference type="NCBI Taxonomy" id="45954"/>
    <lineage>
        <taxon>Eukaryota</taxon>
        <taxon>Metazoa</taxon>
        <taxon>Spiralia</taxon>
        <taxon>Lophotrochozoa</taxon>
        <taxon>Mollusca</taxon>
        <taxon>Bivalvia</taxon>
        <taxon>Autobranchia</taxon>
        <taxon>Heteroconchia</taxon>
        <taxon>Euheterodonta</taxon>
        <taxon>Imparidentia</taxon>
        <taxon>Neoheterodontei</taxon>
        <taxon>Myida</taxon>
        <taxon>Dreissenoidea</taxon>
        <taxon>Dreissenidae</taxon>
        <taxon>Dreissena</taxon>
    </lineage>
</organism>
<name>A0A9D4DCW8_DREPO</name>
<reference evidence="2" key="1">
    <citation type="journal article" date="2019" name="bioRxiv">
        <title>The Genome of the Zebra Mussel, Dreissena polymorpha: A Resource for Invasive Species Research.</title>
        <authorList>
            <person name="McCartney M.A."/>
            <person name="Auch B."/>
            <person name="Kono T."/>
            <person name="Mallez S."/>
            <person name="Zhang Y."/>
            <person name="Obille A."/>
            <person name="Becker A."/>
            <person name="Abrahante J.E."/>
            <person name="Garbe J."/>
            <person name="Badalamenti J.P."/>
            <person name="Herman A."/>
            <person name="Mangelson H."/>
            <person name="Liachko I."/>
            <person name="Sullivan S."/>
            <person name="Sone E.D."/>
            <person name="Koren S."/>
            <person name="Silverstein K.A.T."/>
            <person name="Beckman K.B."/>
            <person name="Gohl D.M."/>
        </authorList>
    </citation>
    <scope>NUCLEOTIDE SEQUENCE</scope>
    <source>
        <strain evidence="2">Duluth1</strain>
        <tissue evidence="2">Whole animal</tissue>
    </source>
</reference>
<evidence type="ECO:0000313" key="3">
    <source>
        <dbReference type="Proteomes" id="UP000828390"/>
    </source>
</evidence>
<reference evidence="2" key="2">
    <citation type="submission" date="2020-11" db="EMBL/GenBank/DDBJ databases">
        <authorList>
            <person name="McCartney M.A."/>
            <person name="Auch B."/>
            <person name="Kono T."/>
            <person name="Mallez S."/>
            <person name="Becker A."/>
            <person name="Gohl D.M."/>
            <person name="Silverstein K.A.T."/>
            <person name="Koren S."/>
            <person name="Bechman K.B."/>
            <person name="Herman A."/>
            <person name="Abrahante J.E."/>
            <person name="Garbe J."/>
        </authorList>
    </citation>
    <scope>NUCLEOTIDE SEQUENCE</scope>
    <source>
        <strain evidence="2">Duluth1</strain>
        <tissue evidence="2">Whole animal</tissue>
    </source>
</reference>
<dbReference type="EMBL" id="JAIWYP010000011">
    <property type="protein sequence ID" value="KAH3741996.1"/>
    <property type="molecule type" value="Genomic_DNA"/>
</dbReference>
<feature type="region of interest" description="Disordered" evidence="1">
    <location>
        <begin position="60"/>
        <end position="83"/>
    </location>
</feature>
<protein>
    <submittedName>
        <fullName evidence="2">Uncharacterized protein</fullName>
    </submittedName>
</protein>
<proteinExistence type="predicted"/>
<comment type="caution">
    <text evidence="2">The sequence shown here is derived from an EMBL/GenBank/DDBJ whole genome shotgun (WGS) entry which is preliminary data.</text>
</comment>
<dbReference type="AlphaFoldDB" id="A0A9D4DCW8"/>
<dbReference type="Proteomes" id="UP000828390">
    <property type="component" value="Unassembled WGS sequence"/>
</dbReference>
<keyword evidence="3" id="KW-1185">Reference proteome</keyword>